<dbReference type="RefSeq" id="WP_219546476.1">
    <property type="nucleotide sequence ID" value="NZ_JAHKRN010000024.1"/>
</dbReference>
<dbReference type="Proteomes" id="UP001596096">
    <property type="component" value="Unassembled WGS sequence"/>
</dbReference>
<protein>
    <submittedName>
        <fullName evidence="1">Uncharacterized protein</fullName>
    </submittedName>
</protein>
<dbReference type="EMBL" id="JBHSNW010000029">
    <property type="protein sequence ID" value="MFC5820995.1"/>
    <property type="molecule type" value="Genomic_DNA"/>
</dbReference>
<sequence length="137" mass="15346">MPPPTPAERIAAAYAGHLHTWTGLPGVAGVAAYRLQSELWQAYCISSDVHHGDKMALVSVATELACWTDGLRCWWWTGRTSISGQRVYTYVLTPFVERTARRIAVRYAELCQEEEPFFSAADIRFSSAHSMPEVSLR</sequence>
<organism evidence="1 2">
    <name type="scientific">Nonomuraea harbinensis</name>
    <dbReference type="NCBI Taxonomy" id="1286938"/>
    <lineage>
        <taxon>Bacteria</taxon>
        <taxon>Bacillati</taxon>
        <taxon>Actinomycetota</taxon>
        <taxon>Actinomycetes</taxon>
        <taxon>Streptosporangiales</taxon>
        <taxon>Streptosporangiaceae</taxon>
        <taxon>Nonomuraea</taxon>
    </lineage>
</organism>
<reference evidence="2" key="1">
    <citation type="journal article" date="2019" name="Int. J. Syst. Evol. Microbiol.">
        <title>The Global Catalogue of Microorganisms (GCM) 10K type strain sequencing project: providing services to taxonomists for standard genome sequencing and annotation.</title>
        <authorList>
            <consortium name="The Broad Institute Genomics Platform"/>
            <consortium name="The Broad Institute Genome Sequencing Center for Infectious Disease"/>
            <person name="Wu L."/>
            <person name="Ma J."/>
        </authorList>
    </citation>
    <scope>NUCLEOTIDE SEQUENCE [LARGE SCALE GENOMIC DNA]</scope>
    <source>
        <strain evidence="2">CGMCC 4.7106</strain>
    </source>
</reference>
<name>A0ABW1C7Q6_9ACTN</name>
<proteinExistence type="predicted"/>
<gene>
    <name evidence="1" type="ORF">ACFPUY_38370</name>
</gene>
<accession>A0ABW1C7Q6</accession>
<comment type="caution">
    <text evidence="1">The sequence shown here is derived from an EMBL/GenBank/DDBJ whole genome shotgun (WGS) entry which is preliminary data.</text>
</comment>
<keyword evidence="2" id="KW-1185">Reference proteome</keyword>
<evidence type="ECO:0000313" key="1">
    <source>
        <dbReference type="EMBL" id="MFC5820995.1"/>
    </source>
</evidence>
<evidence type="ECO:0000313" key="2">
    <source>
        <dbReference type="Proteomes" id="UP001596096"/>
    </source>
</evidence>